<dbReference type="InterPro" id="IPR023393">
    <property type="entry name" value="START-like_dom_sf"/>
</dbReference>
<evidence type="ECO:0000313" key="1">
    <source>
        <dbReference type="EMBL" id="GAA4249660.1"/>
    </source>
</evidence>
<keyword evidence="2" id="KW-1185">Reference proteome</keyword>
<dbReference type="InterPro" id="IPR019587">
    <property type="entry name" value="Polyketide_cyclase/dehydratase"/>
</dbReference>
<comment type="caution">
    <text evidence="1">The sequence shown here is derived from an EMBL/GenBank/DDBJ whole genome shotgun (WGS) entry which is preliminary data.</text>
</comment>
<dbReference type="SUPFAM" id="SSF55961">
    <property type="entry name" value="Bet v1-like"/>
    <property type="match status" value="1"/>
</dbReference>
<accession>A0ABP8D805</accession>
<evidence type="ECO:0008006" key="3">
    <source>
        <dbReference type="Google" id="ProtNLM"/>
    </source>
</evidence>
<dbReference type="Gene3D" id="3.30.530.20">
    <property type="match status" value="1"/>
</dbReference>
<organism evidence="1 2">
    <name type="scientific">Dactylosporangium darangshiense</name>
    <dbReference type="NCBI Taxonomy" id="579108"/>
    <lineage>
        <taxon>Bacteria</taxon>
        <taxon>Bacillati</taxon>
        <taxon>Actinomycetota</taxon>
        <taxon>Actinomycetes</taxon>
        <taxon>Micromonosporales</taxon>
        <taxon>Micromonosporaceae</taxon>
        <taxon>Dactylosporangium</taxon>
    </lineage>
</organism>
<dbReference type="Proteomes" id="UP001500620">
    <property type="component" value="Unassembled WGS sequence"/>
</dbReference>
<dbReference type="Pfam" id="PF10604">
    <property type="entry name" value="Polyketide_cyc2"/>
    <property type="match status" value="1"/>
</dbReference>
<dbReference type="EMBL" id="BAABAT010000008">
    <property type="protein sequence ID" value="GAA4249660.1"/>
    <property type="molecule type" value="Genomic_DNA"/>
</dbReference>
<name>A0ABP8D805_9ACTN</name>
<sequence>MDDIVAYCLRKIGRPRVDWKTLVVSGHGETRLAPDRLWAVWQDLPRWPSWSPIHRSVAPVGGGELTAGGSFDQELDLGFPVGVQRERATFDELEPAVRASWSGDKNGVRSCHVWRFEAAPGGGTRVYNVELFNGTSIGLARPVLGPRWNRMFQGAVDGLIAAAG</sequence>
<protein>
    <recommendedName>
        <fullName evidence="3">Polyketide cyclase/dehydrase</fullName>
    </recommendedName>
</protein>
<reference evidence="2" key="1">
    <citation type="journal article" date="2019" name="Int. J. Syst. Evol. Microbiol.">
        <title>The Global Catalogue of Microorganisms (GCM) 10K type strain sequencing project: providing services to taxonomists for standard genome sequencing and annotation.</title>
        <authorList>
            <consortium name="The Broad Institute Genomics Platform"/>
            <consortium name="The Broad Institute Genome Sequencing Center for Infectious Disease"/>
            <person name="Wu L."/>
            <person name="Ma J."/>
        </authorList>
    </citation>
    <scope>NUCLEOTIDE SEQUENCE [LARGE SCALE GENOMIC DNA]</scope>
    <source>
        <strain evidence="2">JCM 17441</strain>
    </source>
</reference>
<dbReference type="RefSeq" id="WP_345127914.1">
    <property type="nucleotide sequence ID" value="NZ_BAABAT010000008.1"/>
</dbReference>
<proteinExistence type="predicted"/>
<gene>
    <name evidence="1" type="ORF">GCM10022255_034640</name>
</gene>
<evidence type="ECO:0000313" key="2">
    <source>
        <dbReference type="Proteomes" id="UP001500620"/>
    </source>
</evidence>